<dbReference type="Pfam" id="PF13458">
    <property type="entry name" value="Peripla_BP_6"/>
    <property type="match status" value="1"/>
</dbReference>
<feature type="domain" description="Leucine-binding protein" evidence="6">
    <location>
        <begin position="287"/>
        <end position="636"/>
    </location>
</feature>
<dbReference type="SUPFAM" id="SSF53822">
    <property type="entry name" value="Periplasmic binding protein-like I"/>
    <property type="match status" value="1"/>
</dbReference>
<evidence type="ECO:0000256" key="5">
    <source>
        <dbReference type="SAM" id="SignalP"/>
    </source>
</evidence>
<evidence type="ECO:0000313" key="8">
    <source>
        <dbReference type="Proteomes" id="UP000001784"/>
    </source>
</evidence>
<keyword evidence="8" id="KW-1185">Reference proteome</keyword>
<evidence type="ECO:0000313" key="7">
    <source>
        <dbReference type="EMBL" id="ABK16731.1"/>
    </source>
</evidence>
<dbReference type="InterPro" id="IPR019734">
    <property type="entry name" value="TPR_rpt"/>
</dbReference>
<dbReference type="InterPro" id="IPR028082">
    <property type="entry name" value="Peripla_BP_I"/>
</dbReference>
<dbReference type="Gene3D" id="1.25.40.10">
    <property type="entry name" value="Tetratricopeptide repeat domain"/>
    <property type="match status" value="1"/>
</dbReference>
<dbReference type="HOGENOM" id="CLU_024917_0_0_7"/>
<reference evidence="7 8" key="1">
    <citation type="submission" date="2006-10" db="EMBL/GenBank/DDBJ databases">
        <title>Complete sequence of Syntrophobacter fumaroxidans MPOB.</title>
        <authorList>
            <consortium name="US DOE Joint Genome Institute"/>
            <person name="Copeland A."/>
            <person name="Lucas S."/>
            <person name="Lapidus A."/>
            <person name="Barry K."/>
            <person name="Detter J.C."/>
            <person name="Glavina del Rio T."/>
            <person name="Hammon N."/>
            <person name="Israni S."/>
            <person name="Pitluck S."/>
            <person name="Goltsman E.G."/>
            <person name="Martinez M."/>
            <person name="Schmutz J."/>
            <person name="Larimer F."/>
            <person name="Land M."/>
            <person name="Hauser L."/>
            <person name="Kyrpides N."/>
            <person name="Kim E."/>
            <person name="Boone D.R."/>
            <person name="Brockman F."/>
            <person name="Culley D."/>
            <person name="Ferry J."/>
            <person name="Gunsalus R."/>
            <person name="McInerney M.J."/>
            <person name="Morrison M."/>
            <person name="Plugge C."/>
            <person name="Rohlin L."/>
            <person name="Scholten J."/>
            <person name="Sieber J."/>
            <person name="Stams A.J.M."/>
            <person name="Worm P."/>
            <person name="Henstra A.M."/>
            <person name="Richardson P."/>
        </authorList>
    </citation>
    <scope>NUCLEOTIDE SEQUENCE [LARGE SCALE GENOMIC DNA]</scope>
    <source>
        <strain evidence="8">DSM 10017 / MPOB</strain>
    </source>
</reference>
<feature type="signal peptide" evidence="5">
    <location>
        <begin position="1"/>
        <end position="29"/>
    </location>
</feature>
<keyword evidence="2 5" id="KW-0732">Signal</keyword>
<dbReference type="SMART" id="SM00028">
    <property type="entry name" value="TPR"/>
    <property type="match status" value="2"/>
</dbReference>
<gene>
    <name evidence="7" type="ordered locus">Sfum_1037</name>
</gene>
<evidence type="ECO:0000256" key="4">
    <source>
        <dbReference type="SAM" id="MobiDB-lite"/>
    </source>
</evidence>
<dbReference type="OrthoDB" id="5410879at2"/>
<dbReference type="RefSeq" id="WP_011697902.1">
    <property type="nucleotide sequence ID" value="NC_008554.1"/>
</dbReference>
<dbReference type="Gene3D" id="3.40.50.2300">
    <property type="match status" value="2"/>
</dbReference>
<dbReference type="InParanoid" id="A0LH29"/>
<sequence precursor="true">MKRISRYSRILLLVVTVAFLAGCPGSQQPAEQAPSRPSLTGTTPPDAEKMVQQAEQARKSGNIPKAISLWEKVIQKYPGHAVAARGFSVVGNLYLAQGQPDRALQYFDYLLYTYPNWDGIGQARLDRLRALAAAGKKKQAMKEAVPLWETSTSQPDLQVGLASFMAGLYGAEGDIETGWDWAGSGFPAASTPEQKKTLTRATVDLLKNADEGQVKRLYKKTPSDFMKVFLDFRMAQLEMQKGRQDPARARLKELLARNGTHPLVPEIQAAIRGTRPEGAEYAVNADRIGVLIPLNGSFARYGDMVLKGLTLANSDWSERYPGQQVSLVVKDAQADAAVTTRSFEEMVKKDGVLAVIGPLGAQAAKEVAPLADRYGVPVLTMTQKDDEGAASSFVIHIFLDSREIVRSVVKHCRDKLGHTRFAALYPDDRYGQKLAKIFSEVVPELGGQVMASVSYKEKTTDFKESLQKLITIAKKNQPPTGVETTPFDALFIPDQVQSVSLIAPQLPYNNVVGATLLGTNLWSEAPLVQAGGVYIEHALFATAYYPENPSSRAKDFRERFQEKFGAPPSYLEAQAYDALMLVLQARSALRSTGIDRASLLQTIMTAKGFEGIAGKYSFSPMGGLQRNYLLLQVQDGKLVQIAP</sequence>
<dbReference type="PANTHER" id="PTHR30483">
    <property type="entry name" value="LEUCINE-SPECIFIC-BINDING PROTEIN"/>
    <property type="match status" value="1"/>
</dbReference>
<comment type="similarity">
    <text evidence="1">Belongs to the leucine-binding protein family.</text>
</comment>
<feature type="compositionally biased region" description="Polar residues" evidence="4">
    <location>
        <begin position="26"/>
        <end position="43"/>
    </location>
</feature>
<dbReference type="PROSITE" id="PS50005">
    <property type="entry name" value="TPR"/>
    <property type="match status" value="1"/>
</dbReference>
<dbReference type="Pfam" id="PF13174">
    <property type="entry name" value="TPR_6"/>
    <property type="match status" value="2"/>
</dbReference>
<dbReference type="STRING" id="335543.Sfum_1037"/>
<proteinExistence type="inferred from homology"/>
<evidence type="ECO:0000256" key="2">
    <source>
        <dbReference type="ARBA" id="ARBA00022729"/>
    </source>
</evidence>
<feature type="region of interest" description="Disordered" evidence="4">
    <location>
        <begin position="26"/>
        <end position="46"/>
    </location>
</feature>
<accession>A0LH29</accession>
<dbReference type="EMBL" id="CP000478">
    <property type="protein sequence ID" value="ABK16731.1"/>
    <property type="molecule type" value="Genomic_DNA"/>
</dbReference>
<dbReference type="AlphaFoldDB" id="A0LH29"/>
<organism evidence="7 8">
    <name type="scientific">Syntrophobacter fumaroxidans (strain DSM 10017 / MPOB)</name>
    <dbReference type="NCBI Taxonomy" id="335543"/>
    <lineage>
        <taxon>Bacteria</taxon>
        <taxon>Pseudomonadati</taxon>
        <taxon>Thermodesulfobacteriota</taxon>
        <taxon>Syntrophobacteria</taxon>
        <taxon>Syntrophobacterales</taxon>
        <taxon>Syntrophobacteraceae</taxon>
        <taxon>Syntrophobacter</taxon>
    </lineage>
</organism>
<feature type="chain" id="PRO_5002626543" evidence="5">
    <location>
        <begin position="30"/>
        <end position="643"/>
    </location>
</feature>
<keyword evidence="3" id="KW-0802">TPR repeat</keyword>
<evidence type="ECO:0000256" key="3">
    <source>
        <dbReference type="PROSITE-ProRule" id="PRU00339"/>
    </source>
</evidence>
<keyword evidence="7" id="KW-0675">Receptor</keyword>
<dbReference type="InterPro" id="IPR011990">
    <property type="entry name" value="TPR-like_helical_dom_sf"/>
</dbReference>
<protein>
    <submittedName>
        <fullName evidence="7">Extracellular ligand-binding receptor</fullName>
    </submittedName>
</protein>
<dbReference type="FunCoup" id="A0LH29">
    <property type="interactions" value="34"/>
</dbReference>
<dbReference type="eggNOG" id="COG0683">
    <property type="taxonomic scope" value="Bacteria"/>
</dbReference>
<dbReference type="InterPro" id="IPR028081">
    <property type="entry name" value="Leu-bd"/>
</dbReference>
<dbReference type="InterPro" id="IPR051010">
    <property type="entry name" value="BCAA_transport"/>
</dbReference>
<name>A0LH29_SYNFM</name>
<feature type="repeat" description="TPR" evidence="3">
    <location>
        <begin position="84"/>
        <end position="117"/>
    </location>
</feature>
<dbReference type="PROSITE" id="PS51257">
    <property type="entry name" value="PROKAR_LIPOPROTEIN"/>
    <property type="match status" value="1"/>
</dbReference>
<dbReference type="eggNOG" id="COG1729">
    <property type="taxonomic scope" value="Bacteria"/>
</dbReference>
<dbReference type="KEGG" id="sfu:Sfum_1037"/>
<evidence type="ECO:0000259" key="6">
    <source>
        <dbReference type="Pfam" id="PF13458"/>
    </source>
</evidence>
<dbReference type="CDD" id="cd06339">
    <property type="entry name" value="PBP1_YraM_LppC_lipoprotein-like"/>
    <property type="match status" value="1"/>
</dbReference>
<evidence type="ECO:0000256" key="1">
    <source>
        <dbReference type="ARBA" id="ARBA00010062"/>
    </source>
</evidence>
<dbReference type="Proteomes" id="UP000001784">
    <property type="component" value="Chromosome"/>
</dbReference>
<dbReference type="SUPFAM" id="SSF48452">
    <property type="entry name" value="TPR-like"/>
    <property type="match status" value="1"/>
</dbReference>
<dbReference type="PANTHER" id="PTHR30483:SF6">
    <property type="entry name" value="PERIPLASMIC BINDING PROTEIN OF ABC TRANSPORTER FOR NATURAL AMINO ACIDS"/>
    <property type="match status" value="1"/>
</dbReference>